<organism evidence="7 8">
    <name type="scientific">Alkalihalophilus lindianensis</name>
    <dbReference type="NCBI Taxonomy" id="1630542"/>
    <lineage>
        <taxon>Bacteria</taxon>
        <taxon>Bacillati</taxon>
        <taxon>Bacillota</taxon>
        <taxon>Bacilli</taxon>
        <taxon>Bacillales</taxon>
        <taxon>Bacillaceae</taxon>
        <taxon>Alkalihalophilus</taxon>
    </lineage>
</organism>
<dbReference type="PANTHER" id="PTHR43077:SF5">
    <property type="entry name" value="PHAGE INFECTION PROTEIN"/>
    <property type="match status" value="1"/>
</dbReference>
<name>A0ABU3X811_9BACI</name>
<accession>A0ABU3X811</accession>
<dbReference type="Gene3D" id="3.40.1710.10">
    <property type="entry name" value="abc type-2 transporter like domain"/>
    <property type="match status" value="1"/>
</dbReference>
<keyword evidence="4 5" id="KW-0472">Membrane</keyword>
<keyword evidence="8" id="KW-1185">Reference proteome</keyword>
<evidence type="ECO:0000259" key="6">
    <source>
        <dbReference type="Pfam" id="PF12698"/>
    </source>
</evidence>
<comment type="caution">
    <text evidence="7">The sequence shown here is derived from an EMBL/GenBank/DDBJ whole genome shotgun (WGS) entry which is preliminary data.</text>
</comment>
<keyword evidence="2 5" id="KW-0812">Transmembrane</keyword>
<evidence type="ECO:0000256" key="1">
    <source>
        <dbReference type="ARBA" id="ARBA00004141"/>
    </source>
</evidence>
<dbReference type="Proteomes" id="UP001287282">
    <property type="component" value="Unassembled WGS sequence"/>
</dbReference>
<gene>
    <name evidence="7" type="ORF">RYX56_06495</name>
</gene>
<feature type="transmembrane region" description="Helical" evidence="5">
    <location>
        <begin position="12"/>
        <end position="32"/>
    </location>
</feature>
<evidence type="ECO:0000256" key="5">
    <source>
        <dbReference type="SAM" id="Phobius"/>
    </source>
</evidence>
<comment type="subcellular location">
    <subcellularLocation>
        <location evidence="1">Membrane</location>
        <topology evidence="1">Multi-pass membrane protein</topology>
    </subcellularLocation>
</comment>
<keyword evidence="3 5" id="KW-1133">Transmembrane helix</keyword>
<feature type="transmembrane region" description="Helical" evidence="5">
    <location>
        <begin position="347"/>
        <end position="367"/>
    </location>
</feature>
<evidence type="ECO:0000256" key="4">
    <source>
        <dbReference type="ARBA" id="ARBA00023136"/>
    </source>
</evidence>
<protein>
    <submittedName>
        <fullName evidence="7">ABC transporter permease</fullName>
    </submittedName>
</protein>
<dbReference type="PANTHER" id="PTHR43077">
    <property type="entry name" value="TRANSPORT PERMEASE YVFS-RELATED"/>
    <property type="match status" value="1"/>
</dbReference>
<dbReference type="RefSeq" id="WP_317121239.1">
    <property type="nucleotide sequence ID" value="NZ_JAWJBA010000001.1"/>
</dbReference>
<feature type="transmembrane region" description="Helical" evidence="5">
    <location>
        <begin position="292"/>
        <end position="313"/>
    </location>
</feature>
<proteinExistence type="predicted"/>
<dbReference type="Pfam" id="PF12698">
    <property type="entry name" value="ABC2_membrane_3"/>
    <property type="match status" value="1"/>
</dbReference>
<feature type="domain" description="ABC-2 type transporter transmembrane" evidence="6">
    <location>
        <begin position="15"/>
        <end position="365"/>
    </location>
</feature>
<dbReference type="EMBL" id="JAWJBA010000001">
    <property type="protein sequence ID" value="MDV2684020.1"/>
    <property type="molecule type" value="Genomic_DNA"/>
</dbReference>
<feature type="transmembrane region" description="Helical" evidence="5">
    <location>
        <begin position="263"/>
        <end position="285"/>
    </location>
</feature>
<dbReference type="InterPro" id="IPR051328">
    <property type="entry name" value="T7SS_ABC-Transporter"/>
</dbReference>
<evidence type="ECO:0000313" key="7">
    <source>
        <dbReference type="EMBL" id="MDV2684020.1"/>
    </source>
</evidence>
<feature type="transmembrane region" description="Helical" evidence="5">
    <location>
        <begin position="229"/>
        <end position="251"/>
    </location>
</feature>
<evidence type="ECO:0000256" key="2">
    <source>
        <dbReference type="ARBA" id="ARBA00022692"/>
    </source>
</evidence>
<dbReference type="InterPro" id="IPR013525">
    <property type="entry name" value="ABC2_TM"/>
</dbReference>
<evidence type="ECO:0000256" key="3">
    <source>
        <dbReference type="ARBA" id="ARBA00022989"/>
    </source>
</evidence>
<reference evidence="7 8" key="1">
    <citation type="submission" date="2023-10" db="EMBL/GenBank/DDBJ databases">
        <title>Screening of Alkalihalobacillus lindianensis BZ-TG-R113 and Its Alleviation of Salt Stress on Rapeseed Growth.</title>
        <authorList>
            <person name="Zhao B."/>
            <person name="Guo T."/>
        </authorList>
    </citation>
    <scope>NUCLEOTIDE SEQUENCE [LARGE SCALE GENOMIC DNA]</scope>
    <source>
        <strain evidence="7 8">BZ-TG-R113</strain>
    </source>
</reference>
<feature type="transmembrane region" description="Helical" evidence="5">
    <location>
        <begin position="188"/>
        <end position="208"/>
    </location>
</feature>
<evidence type="ECO:0000313" key="8">
    <source>
        <dbReference type="Proteomes" id="UP001287282"/>
    </source>
</evidence>
<sequence length="385" mass="43076">MKVFVDLIKQRTSIIAIGALLLFQLVFGIVWLTSYSEVHQRTELATVGFLSENEALKELIDLENQIDFQVQYYDQLESAISDLQNNEIFLIIYLDEEFATNLRMNQMPSIKYYTNDATSLMVESIVTPIMLGVTASIDKMILLNSTGEMLTALDVPLEQAQEALSVLSSGMNSTVENINPIETHAEKMIPLMVVLSSFVGTMVMAMFMNQSVMALKTKPCCKWKLYISWLIVNLLSAIIVGLVSGFIILISNLNINDFNLLNLWLFQSVGLFSFMLLTALFLIMFNQLGMAVNIFLLSAQLVTSGTLIPQLFLTDFYQELSNWLPATYMASGLYKILFTDLSVTSEIGSLLLAIGISLVAILITLFFKLKLEAIKSKKEKRAVAV</sequence>